<evidence type="ECO:0000313" key="2">
    <source>
        <dbReference type="Proteomes" id="UP000184550"/>
    </source>
</evidence>
<protein>
    <submittedName>
        <fullName evidence="1">Uncharacterized protein</fullName>
    </submittedName>
</protein>
<dbReference type="EMBL" id="CZCU02000094">
    <property type="protein sequence ID" value="VXD13036.1"/>
    <property type="molecule type" value="Genomic_DNA"/>
</dbReference>
<keyword evidence="2" id="KW-1185">Reference proteome</keyword>
<comment type="caution">
    <text evidence="1">The sequence shown here is derived from an EMBL/GenBank/DDBJ whole genome shotgun (WGS) entry which is preliminary data.</text>
</comment>
<evidence type="ECO:0000313" key="1">
    <source>
        <dbReference type="EMBL" id="VXD13036.1"/>
    </source>
</evidence>
<proteinExistence type="predicted"/>
<accession>A0A7Z9BGP7</accession>
<dbReference type="AlphaFoldDB" id="A0A7Z9BGP7"/>
<gene>
    <name evidence="1" type="ORF">PL8927_220036</name>
</gene>
<organism evidence="1 2">
    <name type="scientific">Planktothrix serta PCC 8927</name>
    <dbReference type="NCBI Taxonomy" id="671068"/>
    <lineage>
        <taxon>Bacteria</taxon>
        <taxon>Bacillati</taxon>
        <taxon>Cyanobacteriota</taxon>
        <taxon>Cyanophyceae</taxon>
        <taxon>Oscillatoriophycideae</taxon>
        <taxon>Oscillatoriales</taxon>
        <taxon>Microcoleaceae</taxon>
        <taxon>Planktothrix</taxon>
    </lineage>
</organism>
<reference evidence="1" key="1">
    <citation type="submission" date="2019-10" db="EMBL/GenBank/DDBJ databases">
        <authorList>
            <consortium name="Genoscope - CEA"/>
            <person name="William W."/>
        </authorList>
    </citation>
    <scope>NUCLEOTIDE SEQUENCE [LARGE SCALE GENOMIC DNA]</scope>
    <source>
        <strain evidence="1">BBR_PRJEB10992</strain>
    </source>
</reference>
<sequence length="45" mass="5203">MPIDLGSLDLILNCYNLYQSLNLSRFKGQIEYDLTAITRNRKIGQ</sequence>
<name>A0A7Z9BGP7_9CYAN</name>
<dbReference type="Proteomes" id="UP000184550">
    <property type="component" value="Unassembled WGS sequence"/>
</dbReference>